<sequence length="77" mass="8585">MRLKGIGRRLQAVVHMQRLHLTGPSPCTGQQQGRGVCSSAQAYQQRERGIKGLKRFVEGTRGWAALRSLLPGHRPRP</sequence>
<dbReference type="Proteomes" id="UP001501788">
    <property type="component" value="Unassembled WGS sequence"/>
</dbReference>
<organism evidence="1 2">
    <name type="scientific">Acidovorax lacteus</name>
    <dbReference type="NCBI Taxonomy" id="1924988"/>
    <lineage>
        <taxon>Bacteria</taxon>
        <taxon>Pseudomonadati</taxon>
        <taxon>Pseudomonadota</taxon>
        <taxon>Betaproteobacteria</taxon>
        <taxon>Burkholderiales</taxon>
        <taxon>Comamonadaceae</taxon>
        <taxon>Acidovorax</taxon>
    </lineage>
</organism>
<protein>
    <submittedName>
        <fullName evidence="1">Uncharacterized protein</fullName>
    </submittedName>
</protein>
<evidence type="ECO:0000313" key="2">
    <source>
        <dbReference type="Proteomes" id="UP001501788"/>
    </source>
</evidence>
<comment type="caution">
    <text evidence="1">The sequence shown here is derived from an EMBL/GenBank/DDBJ whole genome shotgun (WGS) entry which is preliminary data.</text>
</comment>
<name>A0ABP8LGV5_9BURK</name>
<dbReference type="EMBL" id="BAABEX010000029">
    <property type="protein sequence ID" value="GAA4429064.1"/>
    <property type="molecule type" value="Genomic_DNA"/>
</dbReference>
<keyword evidence="2" id="KW-1185">Reference proteome</keyword>
<gene>
    <name evidence="1" type="ORF">GCM10023090_28620</name>
</gene>
<reference evidence="2" key="1">
    <citation type="journal article" date="2019" name="Int. J. Syst. Evol. Microbiol.">
        <title>The Global Catalogue of Microorganisms (GCM) 10K type strain sequencing project: providing services to taxonomists for standard genome sequencing and annotation.</title>
        <authorList>
            <consortium name="The Broad Institute Genomics Platform"/>
            <consortium name="The Broad Institute Genome Sequencing Center for Infectious Disease"/>
            <person name="Wu L."/>
            <person name="Ma J."/>
        </authorList>
    </citation>
    <scope>NUCLEOTIDE SEQUENCE [LARGE SCALE GENOMIC DNA]</scope>
    <source>
        <strain evidence="2">JCM 31890</strain>
    </source>
</reference>
<accession>A0ABP8LGV5</accession>
<evidence type="ECO:0000313" key="1">
    <source>
        <dbReference type="EMBL" id="GAA4429064.1"/>
    </source>
</evidence>
<proteinExistence type="predicted"/>